<keyword evidence="7" id="KW-0812">Transmembrane</keyword>
<keyword evidence="5 6" id="KW-0408">Iron</keyword>
<gene>
    <name evidence="9" type="ORF">E2F50_05630</name>
</gene>
<keyword evidence="10" id="KW-1185">Reference proteome</keyword>
<dbReference type="SUPFAM" id="SSF46626">
    <property type="entry name" value="Cytochrome c"/>
    <property type="match status" value="3"/>
</dbReference>
<feature type="domain" description="Cytochrome c" evidence="8">
    <location>
        <begin position="68"/>
        <end position="154"/>
    </location>
</feature>
<feature type="domain" description="Cytochrome c" evidence="8">
    <location>
        <begin position="260"/>
        <end position="349"/>
    </location>
</feature>
<dbReference type="GO" id="GO:0020037">
    <property type="term" value="F:heme binding"/>
    <property type="evidence" value="ECO:0007669"/>
    <property type="project" value="InterPro"/>
</dbReference>
<dbReference type="PROSITE" id="PS51007">
    <property type="entry name" value="CYTC"/>
    <property type="match status" value="3"/>
</dbReference>
<dbReference type="InterPro" id="IPR009056">
    <property type="entry name" value="Cyt_c-like_dom"/>
</dbReference>
<feature type="domain" description="Cytochrome c" evidence="8">
    <location>
        <begin position="165"/>
        <end position="249"/>
    </location>
</feature>
<protein>
    <submittedName>
        <fullName evidence="9">C-type cytochrome</fullName>
    </submittedName>
</protein>
<dbReference type="InterPro" id="IPR036909">
    <property type="entry name" value="Cyt_c-like_dom_sf"/>
</dbReference>
<proteinExistence type="predicted"/>
<name>A0A4R5UPU5_9HYPH</name>
<keyword evidence="1" id="KW-0813">Transport</keyword>
<dbReference type="Gene3D" id="1.10.760.10">
    <property type="entry name" value="Cytochrome c-like domain"/>
    <property type="match status" value="3"/>
</dbReference>
<dbReference type="AlphaFoldDB" id="A0A4R5UPU5"/>
<evidence type="ECO:0000313" key="9">
    <source>
        <dbReference type="EMBL" id="TDK39814.1"/>
    </source>
</evidence>
<dbReference type="PANTHER" id="PTHR33751">
    <property type="entry name" value="CBB3-TYPE CYTOCHROME C OXIDASE SUBUNIT FIXP"/>
    <property type="match status" value="1"/>
</dbReference>
<keyword evidence="7" id="KW-1133">Transmembrane helix</keyword>
<accession>A0A4R5UPU5</accession>
<keyword evidence="2 6" id="KW-0349">Heme</keyword>
<organism evidence="9 10">
    <name type="scientific">Rhizobium deserti</name>
    <dbReference type="NCBI Taxonomy" id="2547961"/>
    <lineage>
        <taxon>Bacteria</taxon>
        <taxon>Pseudomonadati</taxon>
        <taxon>Pseudomonadota</taxon>
        <taxon>Alphaproteobacteria</taxon>
        <taxon>Hyphomicrobiales</taxon>
        <taxon>Rhizobiaceae</taxon>
        <taxon>Rhizobium/Agrobacterium group</taxon>
        <taxon>Rhizobium</taxon>
    </lineage>
</organism>
<dbReference type="GO" id="GO:0009055">
    <property type="term" value="F:electron transfer activity"/>
    <property type="evidence" value="ECO:0007669"/>
    <property type="project" value="InterPro"/>
</dbReference>
<reference evidence="9 10" key="1">
    <citation type="submission" date="2019-03" db="EMBL/GenBank/DDBJ databases">
        <title>Rhizobium sp. nov., an bacterium isolated from biocrust in Mu Us Desert.</title>
        <authorList>
            <person name="Lixiong L."/>
        </authorList>
    </citation>
    <scope>NUCLEOTIDE SEQUENCE [LARGE SCALE GENOMIC DNA]</scope>
    <source>
        <strain evidence="9 10">SPY-1</strain>
    </source>
</reference>
<feature type="transmembrane region" description="Helical" evidence="7">
    <location>
        <begin position="7"/>
        <end position="27"/>
    </location>
</feature>
<dbReference type="GO" id="GO:0046872">
    <property type="term" value="F:metal ion binding"/>
    <property type="evidence" value="ECO:0007669"/>
    <property type="project" value="UniProtKB-KW"/>
</dbReference>
<dbReference type="InterPro" id="IPR050597">
    <property type="entry name" value="Cytochrome_c_Oxidase_Subunit"/>
</dbReference>
<evidence type="ECO:0000256" key="4">
    <source>
        <dbReference type="ARBA" id="ARBA00022982"/>
    </source>
</evidence>
<dbReference type="EMBL" id="SMTL01000001">
    <property type="protein sequence ID" value="TDK39814.1"/>
    <property type="molecule type" value="Genomic_DNA"/>
</dbReference>
<dbReference type="Proteomes" id="UP000295238">
    <property type="component" value="Unassembled WGS sequence"/>
</dbReference>
<keyword evidence="4" id="KW-0249">Electron transport</keyword>
<dbReference type="PANTHER" id="PTHR33751:SF9">
    <property type="entry name" value="CYTOCHROME C4"/>
    <property type="match status" value="1"/>
</dbReference>
<dbReference type="Pfam" id="PF13442">
    <property type="entry name" value="Cytochrome_CBB3"/>
    <property type="match status" value="1"/>
</dbReference>
<evidence type="ECO:0000256" key="2">
    <source>
        <dbReference type="ARBA" id="ARBA00022617"/>
    </source>
</evidence>
<dbReference type="OrthoDB" id="9773456at2"/>
<keyword evidence="3 6" id="KW-0479">Metal-binding</keyword>
<evidence type="ECO:0000256" key="6">
    <source>
        <dbReference type="PROSITE-ProRule" id="PRU00433"/>
    </source>
</evidence>
<evidence type="ECO:0000256" key="3">
    <source>
        <dbReference type="ARBA" id="ARBA00022723"/>
    </source>
</evidence>
<evidence type="ECO:0000313" key="10">
    <source>
        <dbReference type="Proteomes" id="UP000295238"/>
    </source>
</evidence>
<sequence>MTIRWKHVLALIVILPIAGLLIGWSGLIGIRASSGHWAVTDWFLHWVMRSSVSTAAITVQAPPLDNPALLPPAAGHFESGCATCHGSPAQARSTAVLGMLPPPPDLKGVIGSWTDEQLFEIVKHGVRYTGMPAWPVQTRDDEVWAMVAFLRRLPDMSSGQYTAMAGLATGRQVARMSAQAITCDSCHGEQRLGEDSLIPSLSGQSKTYLMNSLQAYVQGRRPSGIMQQAVSTIPEDQLREFAAHYASQPQPLHRSAADRSLVARGQELAEKGRAADTIPACLSCHEREGGNAAYPHLSGQKVPYLETQLRLFRGGVRGGSSYSHIMTEAAAHLGDEDITALAAYFAGRESVGP</sequence>
<evidence type="ECO:0000259" key="8">
    <source>
        <dbReference type="PROSITE" id="PS51007"/>
    </source>
</evidence>
<evidence type="ECO:0000256" key="1">
    <source>
        <dbReference type="ARBA" id="ARBA00022448"/>
    </source>
</evidence>
<comment type="caution">
    <text evidence="9">The sequence shown here is derived from an EMBL/GenBank/DDBJ whole genome shotgun (WGS) entry which is preliminary data.</text>
</comment>
<keyword evidence="7" id="KW-0472">Membrane</keyword>
<evidence type="ECO:0000256" key="5">
    <source>
        <dbReference type="ARBA" id="ARBA00023004"/>
    </source>
</evidence>
<dbReference type="Pfam" id="PF00034">
    <property type="entry name" value="Cytochrom_C"/>
    <property type="match status" value="1"/>
</dbReference>
<evidence type="ECO:0000256" key="7">
    <source>
        <dbReference type="SAM" id="Phobius"/>
    </source>
</evidence>